<proteinExistence type="predicted"/>
<sequence>MTAVPLAVAQCLDQSVEIKSDDKAKLTFDELLASGPQKENGTVYDSSSEEDGLDERFPGAHQWIEQLADLWSENKRPITIAELETIYGKRLLPRLSNIFQEEAKLINAIEDKRRIEFVLLYGQSLKMTVCLHVRYTQLQSRKSSASSMTAAPIYLM</sequence>
<dbReference type="EMBL" id="SWFT01000066">
    <property type="protein sequence ID" value="KAA8903738.1"/>
    <property type="molecule type" value="Genomic_DNA"/>
</dbReference>
<comment type="caution">
    <text evidence="1">The sequence shown here is derived from an EMBL/GenBank/DDBJ whole genome shotgun (WGS) entry which is preliminary data.</text>
</comment>
<gene>
    <name evidence="1" type="ORF">DIURU_002250</name>
</gene>
<reference evidence="1 2" key="1">
    <citation type="submission" date="2019-07" db="EMBL/GenBank/DDBJ databases">
        <title>Genome assembly of two rare yeast pathogens: Diutina rugosa and Trichomonascus ciferrii.</title>
        <authorList>
            <person name="Mixao V."/>
            <person name="Saus E."/>
            <person name="Hansen A."/>
            <person name="Lass-Flor C."/>
            <person name="Gabaldon T."/>
        </authorList>
    </citation>
    <scope>NUCLEOTIDE SEQUENCE [LARGE SCALE GENOMIC DNA]</scope>
    <source>
        <strain evidence="1 2">CBS 613</strain>
    </source>
</reference>
<dbReference type="AlphaFoldDB" id="A0A642UR09"/>
<evidence type="ECO:0000313" key="2">
    <source>
        <dbReference type="Proteomes" id="UP000449547"/>
    </source>
</evidence>
<dbReference type="RefSeq" id="XP_034012944.1">
    <property type="nucleotide sequence ID" value="XM_034154881.1"/>
</dbReference>
<accession>A0A642UR09</accession>
<keyword evidence="2" id="KW-1185">Reference proteome</keyword>
<organism evidence="1 2">
    <name type="scientific">Diutina rugosa</name>
    <name type="common">Yeast</name>
    <name type="synonym">Candida rugosa</name>
    <dbReference type="NCBI Taxonomy" id="5481"/>
    <lineage>
        <taxon>Eukaryota</taxon>
        <taxon>Fungi</taxon>
        <taxon>Dikarya</taxon>
        <taxon>Ascomycota</taxon>
        <taxon>Saccharomycotina</taxon>
        <taxon>Pichiomycetes</taxon>
        <taxon>Debaryomycetaceae</taxon>
        <taxon>Diutina</taxon>
    </lineage>
</organism>
<dbReference type="Proteomes" id="UP000449547">
    <property type="component" value="Unassembled WGS sequence"/>
</dbReference>
<evidence type="ECO:0000313" key="1">
    <source>
        <dbReference type="EMBL" id="KAA8903738.1"/>
    </source>
</evidence>
<dbReference type="GeneID" id="54780901"/>
<name>A0A642UR09_DIURU</name>
<dbReference type="VEuPathDB" id="FungiDB:DIURU_002250"/>
<protein>
    <submittedName>
        <fullName evidence="1">Uncharacterized protein</fullName>
    </submittedName>
</protein>